<comment type="similarity">
    <text evidence="2 9">Belongs to the CSM3 family.</text>
</comment>
<comment type="subcellular location">
    <subcellularLocation>
        <location evidence="1 9">Nucleus</location>
    </subcellularLocation>
</comment>
<evidence type="ECO:0000256" key="3">
    <source>
        <dbReference type="ARBA" id="ARBA00011217"/>
    </source>
</evidence>
<evidence type="ECO:0000256" key="2">
    <source>
        <dbReference type="ARBA" id="ARBA00006075"/>
    </source>
</evidence>
<evidence type="ECO:0000313" key="12">
    <source>
        <dbReference type="EMBL" id="OCT51807.1"/>
    </source>
</evidence>
<feature type="compositionally biased region" description="Polar residues" evidence="10">
    <location>
        <begin position="419"/>
        <end position="433"/>
    </location>
</feature>
<reference evidence="13" key="1">
    <citation type="submission" date="2015-07" db="EMBL/GenBank/DDBJ databases">
        <authorList>
            <person name="Teixeira M.M."/>
            <person name="Souza R.C."/>
            <person name="Almeida L.G."/>
            <person name="Vicente V.A."/>
            <person name="de Hoog S."/>
            <person name="Bocca A.L."/>
            <person name="de Almeida S.R."/>
            <person name="Vasconcelos A.T."/>
            <person name="Felipe M.S."/>
        </authorList>
    </citation>
    <scope>NUCLEOTIDE SEQUENCE [LARGE SCALE GENOMIC DNA]</scope>
    <source>
        <strain evidence="13">KSF</strain>
    </source>
</reference>
<dbReference type="GO" id="GO:0031297">
    <property type="term" value="P:replication fork processing"/>
    <property type="evidence" value="ECO:0007669"/>
    <property type="project" value="UniProtKB-UniRule"/>
</dbReference>
<evidence type="ECO:0000256" key="1">
    <source>
        <dbReference type="ARBA" id="ARBA00004123"/>
    </source>
</evidence>
<dbReference type="Pfam" id="PF07962">
    <property type="entry name" value="Swi3"/>
    <property type="match status" value="1"/>
</dbReference>
<accession>A0A1C1CTH6</accession>
<dbReference type="OrthoDB" id="437078at2759"/>
<feature type="region of interest" description="Disordered" evidence="10">
    <location>
        <begin position="173"/>
        <end position="486"/>
    </location>
</feature>
<dbReference type="GO" id="GO:0003677">
    <property type="term" value="F:DNA binding"/>
    <property type="evidence" value="ECO:0007669"/>
    <property type="project" value="TreeGrafter"/>
</dbReference>
<keyword evidence="5" id="KW-0236">DNA replication inhibitor</keyword>
<evidence type="ECO:0000256" key="6">
    <source>
        <dbReference type="ARBA" id="ARBA00023242"/>
    </source>
</evidence>
<dbReference type="GO" id="GO:0031298">
    <property type="term" value="C:replication fork protection complex"/>
    <property type="evidence" value="ECO:0007669"/>
    <property type="project" value="TreeGrafter"/>
</dbReference>
<evidence type="ECO:0000256" key="7">
    <source>
        <dbReference type="ARBA" id="ARBA00023306"/>
    </source>
</evidence>
<feature type="compositionally biased region" description="Acidic residues" evidence="10">
    <location>
        <begin position="351"/>
        <end position="363"/>
    </location>
</feature>
<dbReference type="GO" id="GO:0000076">
    <property type="term" value="P:DNA replication checkpoint signaling"/>
    <property type="evidence" value="ECO:0007669"/>
    <property type="project" value="UniProtKB-UniRule"/>
</dbReference>
<keyword evidence="7 9" id="KW-0131">Cell cycle</keyword>
<evidence type="ECO:0000256" key="8">
    <source>
        <dbReference type="ARBA" id="ARBA00025496"/>
    </source>
</evidence>
<dbReference type="EMBL" id="LGRB01000009">
    <property type="protein sequence ID" value="OCT51807.1"/>
    <property type="molecule type" value="Genomic_DNA"/>
</dbReference>
<dbReference type="InterPro" id="IPR040038">
    <property type="entry name" value="TIPIN/Csm3/Swi3"/>
</dbReference>
<feature type="compositionally biased region" description="Acidic residues" evidence="10">
    <location>
        <begin position="403"/>
        <end position="415"/>
    </location>
</feature>
<comment type="caution">
    <text evidence="12">The sequence shown here is derived from an EMBL/GenBank/DDBJ whole genome shotgun (WGS) entry which is preliminary data.</text>
</comment>
<evidence type="ECO:0000256" key="10">
    <source>
        <dbReference type="SAM" id="MobiDB-lite"/>
    </source>
</evidence>
<feature type="compositionally biased region" description="Basic and acidic residues" evidence="10">
    <location>
        <begin position="173"/>
        <end position="195"/>
    </location>
</feature>
<comment type="function">
    <text evidence="8">Forms a fork protection complex (FPC) with TOF1 and which is required for chromosome segregation during meiosis and DNA damage repair. FPC coordinates leading and lagging strand synthesis and moves with the replication fork. FPC stabilizes replication forks in a configuration that is recognized by replication checkpoint sensors.</text>
</comment>
<feature type="compositionally biased region" description="Acidic residues" evidence="10">
    <location>
        <begin position="268"/>
        <end position="277"/>
    </location>
</feature>
<evidence type="ECO:0000259" key="11">
    <source>
        <dbReference type="Pfam" id="PF07962"/>
    </source>
</evidence>
<name>A0A1C1CTH6_9EURO</name>
<dbReference type="GO" id="GO:0043111">
    <property type="term" value="P:replication fork arrest"/>
    <property type="evidence" value="ECO:0007669"/>
    <property type="project" value="TreeGrafter"/>
</dbReference>
<feature type="compositionally biased region" description="Acidic residues" evidence="10">
    <location>
        <begin position="305"/>
        <end position="316"/>
    </location>
</feature>
<gene>
    <name evidence="12" type="ORF">CLCR_08506</name>
</gene>
<keyword evidence="13" id="KW-1185">Reference proteome</keyword>
<dbReference type="GO" id="GO:0006974">
    <property type="term" value="P:DNA damage response"/>
    <property type="evidence" value="ECO:0007669"/>
    <property type="project" value="UniProtKB-KW"/>
</dbReference>
<protein>
    <recommendedName>
        <fullName evidence="9">Chromosome segregation in meiosis protein</fullName>
    </recommendedName>
</protein>
<evidence type="ECO:0000256" key="5">
    <source>
        <dbReference type="ARBA" id="ARBA00022880"/>
    </source>
</evidence>
<dbReference type="VEuPathDB" id="FungiDB:G647_06308"/>
<evidence type="ECO:0000313" key="13">
    <source>
        <dbReference type="Proteomes" id="UP000094526"/>
    </source>
</evidence>
<evidence type="ECO:0000256" key="9">
    <source>
        <dbReference type="RuleBase" id="RU366049"/>
    </source>
</evidence>
<dbReference type="STRING" id="86049.A0A1C1CTH6"/>
<dbReference type="PANTHER" id="PTHR13220:SF11">
    <property type="entry name" value="TIMELESS-INTERACTING PROTEIN"/>
    <property type="match status" value="1"/>
</dbReference>
<feature type="compositionally biased region" description="Acidic residues" evidence="10">
    <location>
        <begin position="441"/>
        <end position="458"/>
    </location>
</feature>
<sequence>MAADPLTSATVDDLLNFDSTDDEDPFNDKPSRQTKRGDESALSPRGPGKRKASDLEDTLGLDSEIKIKKQRKPIAKLDEARLLSAPGIPKLRADARMPNFLTKKLRIKGKGHEFSDVAKLLNYYQLWLDDLYPRAKFADALQLVEKAGHSRRMQVMRREWIDEGKPWYLREKEAKKKAEKEERDREKETEEKYGGEEALMSGANNEPRTAGTVEEDDSLFVPESRANGAAEHGDVSLPEDDELDALLAQQESRTTPPLLTAPKRLVEDDSEGEDDLDALLAEQETRQKAPAAVAPLPKPQSLPFGEDDDGEMDDLDALLAEQESRSKSTALQEEPDNIPSTTQRKVSPTPDENEFPIDEDDDLAALLAHPDTDTGAVRSEQAPILSSAAAELPAPDLHAMNEEAAEAQAETEADGADMFSSSPVRGTASSHMLTSAGPELDGSEEEALNSQDIDDEDIQSTKAGQEEESQGLNADDMFPSSPVENE</sequence>
<dbReference type="VEuPathDB" id="FungiDB:CLCR_08506"/>
<organism evidence="12 13">
    <name type="scientific">Cladophialophora carrionii</name>
    <dbReference type="NCBI Taxonomy" id="86049"/>
    <lineage>
        <taxon>Eukaryota</taxon>
        <taxon>Fungi</taxon>
        <taxon>Dikarya</taxon>
        <taxon>Ascomycota</taxon>
        <taxon>Pezizomycotina</taxon>
        <taxon>Eurotiomycetes</taxon>
        <taxon>Chaetothyriomycetidae</taxon>
        <taxon>Chaetothyriales</taxon>
        <taxon>Herpotrichiellaceae</taxon>
        <taxon>Cladophialophora</taxon>
    </lineage>
</organism>
<dbReference type="PANTHER" id="PTHR13220">
    <property type="entry name" value="TIMELESS INTERACTING-RELATED"/>
    <property type="match status" value="1"/>
</dbReference>
<dbReference type="InterPro" id="IPR012923">
    <property type="entry name" value="Csm3"/>
</dbReference>
<keyword evidence="4 9" id="KW-0227">DNA damage</keyword>
<keyword evidence="6 9" id="KW-0539">Nucleus</keyword>
<evidence type="ECO:0000256" key="4">
    <source>
        <dbReference type="ARBA" id="ARBA00022763"/>
    </source>
</evidence>
<feature type="domain" description="Chromosome segregation in meiosis protein 3" evidence="11">
    <location>
        <begin position="76"/>
        <end position="164"/>
    </location>
</feature>
<feature type="region of interest" description="Disordered" evidence="10">
    <location>
        <begin position="1"/>
        <end position="56"/>
    </location>
</feature>
<dbReference type="AlphaFoldDB" id="A0A1C1CTH6"/>
<dbReference type="eggNOG" id="KOG3004">
    <property type="taxonomic scope" value="Eukaryota"/>
</dbReference>
<feature type="compositionally biased region" description="Basic and acidic residues" evidence="10">
    <location>
        <begin position="26"/>
        <end position="39"/>
    </location>
</feature>
<comment type="subunit">
    <text evidence="3">Component of the fork protection complex (FPC) consisting of TOF1 and CSM3.</text>
</comment>
<dbReference type="Proteomes" id="UP000094526">
    <property type="component" value="Unassembled WGS sequence"/>
</dbReference>
<proteinExistence type="inferred from homology"/>
<comment type="function">
    <text evidence="9">Plays an important role in the control of DNA replication and the maintenance of replication fork stability.</text>
</comment>